<dbReference type="AlphaFoldDB" id="A0A645G4H5"/>
<comment type="caution">
    <text evidence="1">The sequence shown here is derived from an EMBL/GenBank/DDBJ whole genome shotgun (WGS) entry which is preliminary data.</text>
</comment>
<dbReference type="EMBL" id="VSSQ01068674">
    <property type="protein sequence ID" value="MPN20820.1"/>
    <property type="molecule type" value="Genomic_DNA"/>
</dbReference>
<name>A0A645G4H5_9ZZZZ</name>
<proteinExistence type="predicted"/>
<organism evidence="1">
    <name type="scientific">bioreactor metagenome</name>
    <dbReference type="NCBI Taxonomy" id="1076179"/>
    <lineage>
        <taxon>unclassified sequences</taxon>
        <taxon>metagenomes</taxon>
        <taxon>ecological metagenomes</taxon>
    </lineage>
</organism>
<protein>
    <submittedName>
        <fullName evidence="1">Uncharacterized protein</fullName>
    </submittedName>
</protein>
<evidence type="ECO:0000313" key="1">
    <source>
        <dbReference type="EMBL" id="MPN20820.1"/>
    </source>
</evidence>
<reference evidence="1" key="1">
    <citation type="submission" date="2019-08" db="EMBL/GenBank/DDBJ databases">
        <authorList>
            <person name="Kucharzyk K."/>
            <person name="Murdoch R.W."/>
            <person name="Higgins S."/>
            <person name="Loffler F."/>
        </authorList>
    </citation>
    <scope>NUCLEOTIDE SEQUENCE</scope>
</reference>
<sequence length="117" mass="13130">MDGVPRFSKMHLGGIDYTASATACWVNDTNFYVWVRPLGAVGQRRLRFEFYEDGSVILHPSSFQNMNYVGNDLSLSYVNAVKNALVKNIISFSFSKVIPSVVEPKHICKLVDKVTVL</sequence>
<accession>A0A645G4H5</accession>
<gene>
    <name evidence="1" type="ORF">SDC9_168199</name>
</gene>